<gene>
    <name evidence="2" type="ORF">I5E68_09325</name>
</gene>
<comment type="caution">
    <text evidence="2">The sequence shown here is derived from an EMBL/GenBank/DDBJ whole genome shotgun (WGS) entry which is preliminary data.</text>
</comment>
<dbReference type="EMBL" id="JADZGI010000001">
    <property type="protein sequence ID" value="MBH0113145.1"/>
    <property type="molecule type" value="Genomic_DNA"/>
</dbReference>
<accession>A0A931HBT9</accession>
<comment type="similarity">
    <text evidence="1">Belongs to the UPF0102 family.</text>
</comment>
<protein>
    <submittedName>
        <fullName evidence="2">YraN family protein</fullName>
    </submittedName>
</protein>
<dbReference type="InterPro" id="IPR003509">
    <property type="entry name" value="UPF0102_YraN-like"/>
</dbReference>
<evidence type="ECO:0000313" key="2">
    <source>
        <dbReference type="EMBL" id="MBH0113145.1"/>
    </source>
</evidence>
<dbReference type="PANTHER" id="PTHR34039">
    <property type="entry name" value="UPF0102 PROTEIN YRAN"/>
    <property type="match status" value="1"/>
</dbReference>
<name>A0A931HBT9_9SPHN</name>
<dbReference type="GO" id="GO:0003676">
    <property type="term" value="F:nucleic acid binding"/>
    <property type="evidence" value="ECO:0007669"/>
    <property type="project" value="InterPro"/>
</dbReference>
<dbReference type="Pfam" id="PF02021">
    <property type="entry name" value="UPF0102"/>
    <property type="match status" value="1"/>
</dbReference>
<dbReference type="InterPro" id="IPR011335">
    <property type="entry name" value="Restrct_endonuc-II-like"/>
</dbReference>
<dbReference type="SUPFAM" id="SSF52980">
    <property type="entry name" value="Restriction endonuclease-like"/>
    <property type="match status" value="1"/>
</dbReference>
<dbReference type="AlphaFoldDB" id="A0A931HBT9"/>
<reference evidence="2" key="1">
    <citation type="submission" date="2020-11" db="EMBL/GenBank/DDBJ databases">
        <title>Novosphingobium aureum sp. nov., a marine bacterium isolated from sediment of a salt flat.</title>
        <authorList>
            <person name="Yoo Y."/>
            <person name="Kim J.-J."/>
        </authorList>
    </citation>
    <scope>NUCLEOTIDE SEQUENCE</scope>
    <source>
        <strain evidence="2">YJ-S2-02</strain>
    </source>
</reference>
<organism evidence="2 3">
    <name type="scientific">Novosphingobium aureum</name>
    <dbReference type="NCBI Taxonomy" id="2792964"/>
    <lineage>
        <taxon>Bacteria</taxon>
        <taxon>Pseudomonadati</taxon>
        <taxon>Pseudomonadota</taxon>
        <taxon>Alphaproteobacteria</taxon>
        <taxon>Sphingomonadales</taxon>
        <taxon>Sphingomonadaceae</taxon>
        <taxon>Novosphingobium</taxon>
    </lineage>
</organism>
<dbReference type="InterPro" id="IPR011856">
    <property type="entry name" value="tRNA_endonuc-like_dom_sf"/>
</dbReference>
<proteinExistence type="inferred from homology"/>
<dbReference type="Gene3D" id="3.40.1350.10">
    <property type="match status" value="1"/>
</dbReference>
<evidence type="ECO:0000313" key="3">
    <source>
        <dbReference type="Proteomes" id="UP000617634"/>
    </source>
</evidence>
<dbReference type="RefSeq" id="WP_197163162.1">
    <property type="nucleotide sequence ID" value="NZ_JADZGI010000001.1"/>
</dbReference>
<evidence type="ECO:0000256" key="1">
    <source>
        <dbReference type="ARBA" id="ARBA00006738"/>
    </source>
</evidence>
<keyword evidence="3" id="KW-1185">Reference proteome</keyword>
<sequence>MGAGERRGERRARAEREGRRAELLAAWYMRLQGWSVLEKRMKTARGEIDLVLRRGHTLCLLEVKWRAQEQDRDTAIDGWRLRRVADAAPLAAARHARPGDSVRIDVLLLSPGCWPRHLVNAWMPCD</sequence>
<dbReference type="Proteomes" id="UP000617634">
    <property type="component" value="Unassembled WGS sequence"/>
</dbReference>
<dbReference type="PANTHER" id="PTHR34039:SF1">
    <property type="entry name" value="UPF0102 PROTEIN YRAN"/>
    <property type="match status" value="1"/>
</dbReference>